<comment type="caution">
    <text evidence="2">The sequence shown here is derived from an EMBL/GenBank/DDBJ whole genome shotgun (WGS) entry which is preliminary data.</text>
</comment>
<keyword evidence="2" id="KW-0378">Hydrolase</keyword>
<keyword evidence="2" id="KW-0255">Endonuclease</keyword>
<evidence type="ECO:0000313" key="3">
    <source>
        <dbReference type="Proteomes" id="UP001348149"/>
    </source>
</evidence>
<evidence type="ECO:0000259" key="1">
    <source>
        <dbReference type="Pfam" id="PF03372"/>
    </source>
</evidence>
<accession>A0ABU6HHX0</accession>
<sequence length="289" mass="31032">MLLRDLLNRDDSLSASVQTIVMRHPDVLVLTDIDFDHDRAALRALAAWLAEAGHPLPHVFALRPNTGLPTGIDLDGDGRDDGPRDAQGYGRFSGQGGMAVLSRWPIDEDRVTDLSTLLWDALPGSAMPADDPGRAVQRLSSTGHWIVPIQSDPPIAVLAFHATPPVFDGPEDRNGRRNADEARLWSLVLDGAFGPPPDRIVIAGNANLDPDRGEGRKGPLRALLTDPRLQDPVPQGPHGAITANWQKAPGPLRVSYVLPWAGCRVTGAGVDWPPNGSAVHGLAWVDLNP</sequence>
<organism evidence="2 3">
    <name type="scientific">Mesobacterium hydrothermale</name>
    <dbReference type="NCBI Taxonomy" id="3111907"/>
    <lineage>
        <taxon>Bacteria</taxon>
        <taxon>Pseudomonadati</taxon>
        <taxon>Pseudomonadota</taxon>
        <taxon>Alphaproteobacteria</taxon>
        <taxon>Rhodobacterales</taxon>
        <taxon>Roseobacteraceae</taxon>
        <taxon>Mesobacterium</taxon>
    </lineage>
</organism>
<dbReference type="EMBL" id="JAYLLH010000005">
    <property type="protein sequence ID" value="MEC3860735.1"/>
    <property type="molecule type" value="Genomic_DNA"/>
</dbReference>
<dbReference type="InterPro" id="IPR005135">
    <property type="entry name" value="Endo/exonuclease/phosphatase"/>
</dbReference>
<proteinExistence type="predicted"/>
<keyword evidence="2" id="KW-0540">Nuclease</keyword>
<protein>
    <submittedName>
        <fullName evidence="2">Endonuclease/exonuclease/phosphatase family protein</fullName>
    </submittedName>
</protein>
<dbReference type="Proteomes" id="UP001348149">
    <property type="component" value="Unassembled WGS sequence"/>
</dbReference>
<evidence type="ECO:0000313" key="2">
    <source>
        <dbReference type="EMBL" id="MEC3860735.1"/>
    </source>
</evidence>
<dbReference type="GO" id="GO:0004519">
    <property type="term" value="F:endonuclease activity"/>
    <property type="evidence" value="ECO:0007669"/>
    <property type="project" value="UniProtKB-KW"/>
</dbReference>
<gene>
    <name evidence="2" type="ORF">VK792_05520</name>
</gene>
<name>A0ABU6HHX0_9RHOB</name>
<dbReference type="RefSeq" id="WP_326296359.1">
    <property type="nucleotide sequence ID" value="NZ_JAYLLH010000005.1"/>
</dbReference>
<dbReference type="SUPFAM" id="SSF56219">
    <property type="entry name" value="DNase I-like"/>
    <property type="match status" value="1"/>
</dbReference>
<keyword evidence="3" id="KW-1185">Reference proteome</keyword>
<dbReference type="Pfam" id="PF03372">
    <property type="entry name" value="Exo_endo_phos"/>
    <property type="match status" value="1"/>
</dbReference>
<reference evidence="2 3" key="1">
    <citation type="submission" date="2024-01" db="EMBL/GenBank/DDBJ databases">
        <title>Mesobacterium rodlantinim sp. nov., isolated from shallow sea hydrothermal systems off Kueishantao Island.</title>
        <authorList>
            <person name="Su Z."/>
            <person name="Tang K."/>
        </authorList>
    </citation>
    <scope>NUCLEOTIDE SEQUENCE [LARGE SCALE GENOMIC DNA]</scope>
    <source>
        <strain evidence="2 3">TK19101</strain>
    </source>
</reference>
<dbReference type="Gene3D" id="3.60.10.10">
    <property type="entry name" value="Endonuclease/exonuclease/phosphatase"/>
    <property type="match status" value="1"/>
</dbReference>
<dbReference type="InterPro" id="IPR036691">
    <property type="entry name" value="Endo/exonu/phosph_ase_sf"/>
</dbReference>
<feature type="domain" description="Endonuclease/exonuclease/phosphatase" evidence="1">
    <location>
        <begin position="17"/>
        <end position="276"/>
    </location>
</feature>